<evidence type="ECO:0000313" key="2">
    <source>
        <dbReference type="EMBL" id="RGV24934.1"/>
    </source>
</evidence>
<accession>A0A412WCW3</accession>
<evidence type="ECO:0000313" key="3">
    <source>
        <dbReference type="Proteomes" id="UP000283426"/>
    </source>
</evidence>
<protein>
    <submittedName>
        <fullName evidence="2">DUF4339 domain-containing protein</fullName>
    </submittedName>
</protein>
<dbReference type="AlphaFoldDB" id="A0A412WCW3"/>
<dbReference type="Proteomes" id="UP000283426">
    <property type="component" value="Unassembled WGS sequence"/>
</dbReference>
<evidence type="ECO:0000259" key="1">
    <source>
        <dbReference type="Pfam" id="PF14237"/>
    </source>
</evidence>
<feature type="domain" description="GYF" evidence="1">
    <location>
        <begin position="52"/>
        <end position="101"/>
    </location>
</feature>
<dbReference type="EMBL" id="QRYW01000025">
    <property type="protein sequence ID" value="RGV24934.1"/>
    <property type="molecule type" value="Genomic_DNA"/>
</dbReference>
<proteinExistence type="predicted"/>
<name>A0A412WCW3_9BACT</name>
<comment type="caution">
    <text evidence="2">The sequence shown here is derived from an EMBL/GenBank/DDBJ whole genome shotgun (WGS) entry which is preliminary data.</text>
</comment>
<dbReference type="InterPro" id="IPR025640">
    <property type="entry name" value="GYF_2"/>
</dbReference>
<reference evidence="2 3" key="1">
    <citation type="submission" date="2018-08" db="EMBL/GenBank/DDBJ databases">
        <title>A genome reference for cultivated species of the human gut microbiota.</title>
        <authorList>
            <person name="Zou Y."/>
            <person name="Xue W."/>
            <person name="Luo G."/>
        </authorList>
    </citation>
    <scope>NUCLEOTIDE SEQUENCE [LARGE SCALE GENOMIC DNA]</scope>
    <source>
        <strain evidence="2 3">AF14-6AC</strain>
    </source>
</reference>
<gene>
    <name evidence="2" type="ORF">DWW24_12345</name>
</gene>
<organism evidence="2 3">
    <name type="scientific">Odoribacter splanchnicus</name>
    <dbReference type="NCBI Taxonomy" id="28118"/>
    <lineage>
        <taxon>Bacteria</taxon>
        <taxon>Pseudomonadati</taxon>
        <taxon>Bacteroidota</taxon>
        <taxon>Bacteroidia</taxon>
        <taxon>Bacteroidales</taxon>
        <taxon>Odoribacteraceae</taxon>
        <taxon>Odoribacter</taxon>
    </lineage>
</organism>
<dbReference type="Pfam" id="PF14237">
    <property type="entry name" value="GYF_2"/>
    <property type="match status" value="1"/>
</dbReference>
<sequence>MLKIMNDFSSIDRLIEFGLSIAVAQQMMNTVNTCIHQMTIPGTGNSMPVPNYYVVIEGKQVGPLSRHALQDMIRQEKVKPDTLLWRQGMSAWKLLKEVSEL</sequence>